<dbReference type="AlphaFoldDB" id="A0A815SWU4"/>
<gene>
    <name evidence="1" type="ORF">VCS650_LOCUS41998</name>
</gene>
<comment type="caution">
    <text evidence="1">The sequence shown here is derived from an EMBL/GenBank/DDBJ whole genome shotgun (WGS) entry which is preliminary data.</text>
</comment>
<protein>
    <recommendedName>
        <fullName evidence="3">t-SNARE coiled-coil homology domain-containing protein</fullName>
    </recommendedName>
</protein>
<dbReference type="EMBL" id="CAJNON010002010">
    <property type="protein sequence ID" value="CAF1496415.1"/>
    <property type="molecule type" value="Genomic_DNA"/>
</dbReference>
<proteinExistence type="predicted"/>
<name>A0A815SWU4_9BILA</name>
<accession>A0A815SWU4</accession>
<sequence>MSNKRESELLHRRDEILHETIDLTSNVIQSLEQQEKFAHDTKESLHNQNLLLSLANDKMRLMNQDLTSVVNEMNEIDTHHGCLCCKMKKKKTDIKPIAIQSYTNEKPLEIKRRTSTIPELINNNEQEKIIVNELNQMKNQLILFQDQVKTINQSFKEGNEIIYQLGNETDQYMHAITTALNKAEHVLGRKFVVNQEQQLN</sequence>
<reference evidence="1" key="1">
    <citation type="submission" date="2021-02" db="EMBL/GenBank/DDBJ databases">
        <authorList>
            <person name="Nowell W R."/>
        </authorList>
    </citation>
    <scope>NUCLEOTIDE SEQUENCE</scope>
</reference>
<evidence type="ECO:0008006" key="3">
    <source>
        <dbReference type="Google" id="ProtNLM"/>
    </source>
</evidence>
<evidence type="ECO:0000313" key="2">
    <source>
        <dbReference type="Proteomes" id="UP000663891"/>
    </source>
</evidence>
<dbReference type="Proteomes" id="UP000663891">
    <property type="component" value="Unassembled WGS sequence"/>
</dbReference>
<evidence type="ECO:0000313" key="1">
    <source>
        <dbReference type="EMBL" id="CAF1496415.1"/>
    </source>
</evidence>
<dbReference type="OrthoDB" id="10022408at2759"/>
<organism evidence="1 2">
    <name type="scientific">Adineta steineri</name>
    <dbReference type="NCBI Taxonomy" id="433720"/>
    <lineage>
        <taxon>Eukaryota</taxon>
        <taxon>Metazoa</taxon>
        <taxon>Spiralia</taxon>
        <taxon>Gnathifera</taxon>
        <taxon>Rotifera</taxon>
        <taxon>Eurotatoria</taxon>
        <taxon>Bdelloidea</taxon>
        <taxon>Adinetida</taxon>
        <taxon>Adinetidae</taxon>
        <taxon>Adineta</taxon>
    </lineage>
</organism>